<dbReference type="GO" id="GO:0016874">
    <property type="term" value="F:ligase activity"/>
    <property type="evidence" value="ECO:0007669"/>
    <property type="project" value="UniProtKB-KW"/>
</dbReference>
<dbReference type="EMBL" id="VZSI01000232">
    <property type="protein sequence ID" value="NWY21653.1"/>
    <property type="molecule type" value="Genomic_DNA"/>
</dbReference>
<evidence type="ECO:0000313" key="8">
    <source>
        <dbReference type="EMBL" id="NWY21653.1"/>
    </source>
</evidence>
<keyword evidence="8" id="KW-0436">Ligase</keyword>
<protein>
    <recommendedName>
        <fullName evidence="3">HECT-type E3 ubiquitin transferase</fullName>
        <ecNumber evidence="3">2.3.2.26</ecNumber>
    </recommendedName>
</protein>
<dbReference type="InterPro" id="IPR035983">
    <property type="entry name" value="Hect_E3_ubiquitin_ligase"/>
</dbReference>
<gene>
    <name evidence="8" type="primary">Smurf1_1</name>
    <name evidence="8" type="ORF">APHCOE_R13288</name>
</gene>
<dbReference type="Proteomes" id="UP000575874">
    <property type="component" value="Unassembled WGS sequence"/>
</dbReference>
<dbReference type="GO" id="GO:0043161">
    <property type="term" value="P:proteasome-mediated ubiquitin-dependent protein catabolic process"/>
    <property type="evidence" value="ECO:0007669"/>
    <property type="project" value="TreeGrafter"/>
</dbReference>
<dbReference type="GO" id="GO:0061630">
    <property type="term" value="F:ubiquitin protein ligase activity"/>
    <property type="evidence" value="ECO:0007669"/>
    <property type="project" value="UniProtKB-EC"/>
</dbReference>
<name>A0A7K7CMT0_APHCE</name>
<reference evidence="8 9" key="1">
    <citation type="submission" date="2019-09" db="EMBL/GenBank/DDBJ databases">
        <title>Bird 10,000 Genomes (B10K) Project - Family phase.</title>
        <authorList>
            <person name="Zhang G."/>
        </authorList>
    </citation>
    <scope>NUCLEOTIDE SEQUENCE [LARGE SCALE GENOMIC DNA]</scope>
    <source>
        <strain evidence="8">OUT-0022</strain>
        <tissue evidence="8">Blood</tissue>
    </source>
</reference>
<dbReference type="InterPro" id="IPR000569">
    <property type="entry name" value="HECT_dom"/>
</dbReference>
<evidence type="ECO:0000256" key="1">
    <source>
        <dbReference type="ARBA" id="ARBA00000885"/>
    </source>
</evidence>
<comment type="catalytic activity">
    <reaction evidence="1">
        <text>S-ubiquitinyl-[E2 ubiquitin-conjugating enzyme]-L-cysteine + [acceptor protein]-L-lysine = [E2 ubiquitin-conjugating enzyme]-L-cysteine + N(6)-ubiquitinyl-[acceptor protein]-L-lysine.</text>
        <dbReference type="EC" id="2.3.2.26"/>
    </reaction>
</comment>
<accession>A0A7K7CMT0</accession>
<sequence length="91" mass="10153">AVELFDEERRARLLQFVTGSSRVPLQGFKALQGNTAGALRCDRPGSDGWRADTSLLPPSFNRIDIPAYESYEKLYEKLLTAIEETCGFAVE</sequence>
<comment type="caution">
    <text evidence="8">The sequence shown here is derived from an EMBL/GenBank/DDBJ whole genome shotgun (WGS) entry which is preliminary data.</text>
</comment>
<feature type="non-terminal residue" evidence="8">
    <location>
        <position position="1"/>
    </location>
</feature>
<organism evidence="8 9">
    <name type="scientific">Aphelocoma coerulescens</name>
    <name type="common">Florida scrub-jay</name>
    <name type="synonym">Corvus coerulescens</name>
    <dbReference type="NCBI Taxonomy" id="39617"/>
    <lineage>
        <taxon>Eukaryota</taxon>
        <taxon>Metazoa</taxon>
        <taxon>Chordata</taxon>
        <taxon>Craniata</taxon>
        <taxon>Vertebrata</taxon>
        <taxon>Euteleostomi</taxon>
        <taxon>Archelosauria</taxon>
        <taxon>Archosauria</taxon>
        <taxon>Dinosauria</taxon>
        <taxon>Saurischia</taxon>
        <taxon>Theropoda</taxon>
        <taxon>Coelurosauria</taxon>
        <taxon>Aves</taxon>
        <taxon>Neognathae</taxon>
        <taxon>Neoaves</taxon>
        <taxon>Telluraves</taxon>
        <taxon>Australaves</taxon>
        <taxon>Passeriformes</taxon>
        <taxon>Corvoidea</taxon>
        <taxon>Corvidae</taxon>
        <taxon>Aphelocoma</taxon>
    </lineage>
</organism>
<dbReference type="InterPro" id="IPR050409">
    <property type="entry name" value="E3_ubiq-protein_ligase"/>
</dbReference>
<dbReference type="PROSITE" id="PS50237">
    <property type="entry name" value="HECT"/>
    <property type="match status" value="1"/>
</dbReference>
<evidence type="ECO:0000259" key="7">
    <source>
        <dbReference type="PROSITE" id="PS50237"/>
    </source>
</evidence>
<comment type="caution">
    <text evidence="6">Lacks conserved residue(s) required for the propagation of feature annotation.</text>
</comment>
<proteinExistence type="predicted"/>
<dbReference type="GO" id="GO:0016567">
    <property type="term" value="P:protein ubiquitination"/>
    <property type="evidence" value="ECO:0007669"/>
    <property type="project" value="TreeGrafter"/>
</dbReference>
<dbReference type="PANTHER" id="PTHR11254:SF300">
    <property type="entry name" value="E3 UBIQUITIN-PROTEIN LIGASE SMURF2"/>
    <property type="match status" value="1"/>
</dbReference>
<dbReference type="GO" id="GO:0030514">
    <property type="term" value="P:negative regulation of BMP signaling pathway"/>
    <property type="evidence" value="ECO:0007669"/>
    <property type="project" value="TreeGrafter"/>
</dbReference>
<dbReference type="Pfam" id="PF00632">
    <property type="entry name" value="HECT"/>
    <property type="match status" value="1"/>
</dbReference>
<evidence type="ECO:0000256" key="5">
    <source>
        <dbReference type="ARBA" id="ARBA00022786"/>
    </source>
</evidence>
<dbReference type="GO" id="GO:0046332">
    <property type="term" value="F:SMAD binding"/>
    <property type="evidence" value="ECO:0007669"/>
    <property type="project" value="TreeGrafter"/>
</dbReference>
<dbReference type="AlphaFoldDB" id="A0A7K7CMT0"/>
<keyword evidence="4" id="KW-0808">Transferase</keyword>
<dbReference type="SUPFAM" id="SSF56204">
    <property type="entry name" value="Hect, E3 ligase catalytic domain"/>
    <property type="match status" value="1"/>
</dbReference>
<feature type="domain" description="HECT" evidence="7">
    <location>
        <begin position="1"/>
        <end position="91"/>
    </location>
</feature>
<keyword evidence="9" id="KW-1185">Reference proteome</keyword>
<evidence type="ECO:0000256" key="2">
    <source>
        <dbReference type="ARBA" id="ARBA00004906"/>
    </source>
</evidence>
<evidence type="ECO:0000256" key="6">
    <source>
        <dbReference type="PROSITE-ProRule" id="PRU00104"/>
    </source>
</evidence>
<dbReference type="PANTHER" id="PTHR11254">
    <property type="entry name" value="HECT DOMAIN UBIQUITIN-PROTEIN LIGASE"/>
    <property type="match status" value="1"/>
</dbReference>
<feature type="non-terminal residue" evidence="8">
    <location>
        <position position="91"/>
    </location>
</feature>
<comment type="pathway">
    <text evidence="2">Protein modification; protein ubiquitination.</text>
</comment>
<evidence type="ECO:0000313" key="9">
    <source>
        <dbReference type="Proteomes" id="UP000575874"/>
    </source>
</evidence>
<keyword evidence="5 6" id="KW-0833">Ubl conjugation pathway</keyword>
<evidence type="ECO:0000256" key="3">
    <source>
        <dbReference type="ARBA" id="ARBA00012485"/>
    </source>
</evidence>
<evidence type="ECO:0000256" key="4">
    <source>
        <dbReference type="ARBA" id="ARBA00022679"/>
    </source>
</evidence>
<dbReference type="Gene3D" id="3.30.2410.10">
    <property type="entry name" value="Hect, E3 ligase catalytic domain"/>
    <property type="match status" value="1"/>
</dbReference>
<dbReference type="GO" id="GO:0005737">
    <property type="term" value="C:cytoplasm"/>
    <property type="evidence" value="ECO:0007669"/>
    <property type="project" value="TreeGrafter"/>
</dbReference>
<dbReference type="EC" id="2.3.2.26" evidence="3"/>